<dbReference type="AlphaFoldDB" id="A0A420XV18"/>
<dbReference type="Gene3D" id="2.160.10.10">
    <property type="entry name" value="Hexapeptide repeat proteins"/>
    <property type="match status" value="1"/>
</dbReference>
<dbReference type="Proteomes" id="UP000281955">
    <property type="component" value="Unassembled WGS sequence"/>
</dbReference>
<name>A0A420XV18_9ACTN</name>
<keyword evidence="1 3" id="KW-0808">Transferase</keyword>
<proteinExistence type="predicted"/>
<keyword evidence="4" id="KW-1185">Reference proteome</keyword>
<dbReference type="PANTHER" id="PTHR23416">
    <property type="entry name" value="SIALIC ACID SYNTHASE-RELATED"/>
    <property type="match status" value="1"/>
</dbReference>
<comment type="caution">
    <text evidence="3">The sequence shown here is derived from an EMBL/GenBank/DDBJ whole genome shotgun (WGS) entry which is preliminary data.</text>
</comment>
<dbReference type="GO" id="GO:0016740">
    <property type="term" value="F:transferase activity"/>
    <property type="evidence" value="ECO:0007669"/>
    <property type="project" value="UniProtKB-KW"/>
</dbReference>
<protein>
    <submittedName>
        <fullName evidence="3">Succinyltransferase-like protein</fullName>
    </submittedName>
</protein>
<evidence type="ECO:0000256" key="1">
    <source>
        <dbReference type="ARBA" id="ARBA00022679"/>
    </source>
</evidence>
<dbReference type="SUPFAM" id="SSF51161">
    <property type="entry name" value="Trimeric LpxA-like enzymes"/>
    <property type="match status" value="1"/>
</dbReference>
<evidence type="ECO:0000313" key="4">
    <source>
        <dbReference type="Proteomes" id="UP000281955"/>
    </source>
</evidence>
<sequence>MSISVSALQAATRTRGALLRRRVEGGEDLRAERGVRIVRLGGGTAVRVGPGVLLAHHVGLHLRDAGAVIEIGGGTFVNHRTEIVAHERVSIGRGCLLAWDVLVVDSDSHSVDGAPRTSPVVIGDRVWVGARATVLKGVTVGEGAVVAAGAVVTRDVPARALVGGNPARVLREEVTWEE</sequence>
<dbReference type="PANTHER" id="PTHR23416:SF78">
    <property type="entry name" value="LIPOPOLYSACCHARIDE BIOSYNTHESIS O-ACETYL TRANSFERASE WBBJ-RELATED"/>
    <property type="match status" value="1"/>
</dbReference>
<dbReference type="InterPro" id="IPR051159">
    <property type="entry name" value="Hexapeptide_acetyltransf"/>
</dbReference>
<dbReference type="PROSITE" id="PS00101">
    <property type="entry name" value="HEXAPEP_TRANSFERASES"/>
    <property type="match status" value="1"/>
</dbReference>
<evidence type="ECO:0000313" key="3">
    <source>
        <dbReference type="EMBL" id="RKS80590.1"/>
    </source>
</evidence>
<dbReference type="InterPro" id="IPR018357">
    <property type="entry name" value="Hexapep_transf_CS"/>
</dbReference>
<gene>
    <name evidence="3" type="ORF">CLV35_0261</name>
</gene>
<accession>A0A420XV18</accession>
<reference evidence="3 4" key="1">
    <citation type="submission" date="2018-10" db="EMBL/GenBank/DDBJ databases">
        <title>Genomic Encyclopedia of Archaeal and Bacterial Type Strains, Phase II (KMG-II): from individual species to whole genera.</title>
        <authorList>
            <person name="Goeker M."/>
        </authorList>
    </citation>
    <scope>NUCLEOTIDE SEQUENCE [LARGE SCALE GENOMIC DNA]</scope>
    <source>
        <strain evidence="3 4">RP-AC37</strain>
    </source>
</reference>
<dbReference type="EMBL" id="RBWV01000004">
    <property type="protein sequence ID" value="RKS80590.1"/>
    <property type="molecule type" value="Genomic_DNA"/>
</dbReference>
<organism evidence="3 4">
    <name type="scientific">Motilibacter peucedani</name>
    <dbReference type="NCBI Taxonomy" id="598650"/>
    <lineage>
        <taxon>Bacteria</taxon>
        <taxon>Bacillati</taxon>
        <taxon>Actinomycetota</taxon>
        <taxon>Actinomycetes</taxon>
        <taxon>Motilibacterales</taxon>
        <taxon>Motilibacteraceae</taxon>
        <taxon>Motilibacter</taxon>
    </lineage>
</organism>
<dbReference type="CDD" id="cd04647">
    <property type="entry name" value="LbH_MAT_like"/>
    <property type="match status" value="1"/>
</dbReference>
<keyword evidence="2" id="KW-0677">Repeat</keyword>
<dbReference type="RefSeq" id="WP_147431838.1">
    <property type="nucleotide sequence ID" value="NZ_RBWV01000004.1"/>
</dbReference>
<dbReference type="InterPro" id="IPR001451">
    <property type="entry name" value="Hexapep"/>
</dbReference>
<dbReference type="OrthoDB" id="2643438at2"/>
<dbReference type="Pfam" id="PF14602">
    <property type="entry name" value="Hexapep_2"/>
    <property type="match status" value="1"/>
</dbReference>
<dbReference type="InParanoid" id="A0A420XV18"/>
<evidence type="ECO:0000256" key="2">
    <source>
        <dbReference type="ARBA" id="ARBA00022737"/>
    </source>
</evidence>
<dbReference type="InterPro" id="IPR011004">
    <property type="entry name" value="Trimer_LpxA-like_sf"/>
</dbReference>